<accession>A0A3R5WLQ3</accession>
<feature type="region of interest" description="Disordered" evidence="1">
    <location>
        <begin position="167"/>
        <end position="206"/>
    </location>
</feature>
<proteinExistence type="predicted"/>
<comment type="caution">
    <text evidence="2">The sequence shown here is derived from an EMBL/GenBank/DDBJ whole genome shotgun (WGS) entry which is preliminary data.</text>
</comment>
<dbReference type="Proteomes" id="UP000283295">
    <property type="component" value="Unassembled WGS sequence"/>
</dbReference>
<evidence type="ECO:0000256" key="1">
    <source>
        <dbReference type="SAM" id="MobiDB-lite"/>
    </source>
</evidence>
<evidence type="ECO:0000313" key="2">
    <source>
        <dbReference type="EMBL" id="RGS44399.1"/>
    </source>
</evidence>
<protein>
    <submittedName>
        <fullName evidence="2">Uncharacterized protein</fullName>
    </submittedName>
</protein>
<organism evidence="2 3">
    <name type="scientific">Coprococcus eutactus</name>
    <dbReference type="NCBI Taxonomy" id="33043"/>
    <lineage>
        <taxon>Bacteria</taxon>
        <taxon>Bacillati</taxon>
        <taxon>Bacillota</taxon>
        <taxon>Clostridia</taxon>
        <taxon>Lachnospirales</taxon>
        <taxon>Lachnospiraceae</taxon>
        <taxon>Coprococcus</taxon>
    </lineage>
</organism>
<name>A0A3R5WLQ3_9FIRM</name>
<feature type="compositionally biased region" description="Acidic residues" evidence="1">
    <location>
        <begin position="180"/>
        <end position="198"/>
    </location>
</feature>
<dbReference type="EMBL" id="QRVK01000001">
    <property type="protein sequence ID" value="RGS44399.1"/>
    <property type="molecule type" value="Genomic_DNA"/>
</dbReference>
<evidence type="ECO:0000313" key="3">
    <source>
        <dbReference type="Proteomes" id="UP000283295"/>
    </source>
</evidence>
<reference evidence="2 3" key="1">
    <citation type="submission" date="2018-08" db="EMBL/GenBank/DDBJ databases">
        <title>A genome reference for cultivated species of the human gut microbiota.</title>
        <authorList>
            <person name="Zou Y."/>
            <person name="Xue W."/>
            <person name="Luo G."/>
        </authorList>
    </citation>
    <scope>NUCLEOTIDE SEQUENCE [LARGE SCALE GENOMIC DNA]</scope>
    <source>
        <strain evidence="2 3">AF22-21</strain>
    </source>
</reference>
<gene>
    <name evidence="2" type="ORF">DWX94_01000</name>
</gene>
<dbReference type="AlphaFoldDB" id="A0A3R5WLQ3"/>
<sequence>MLRIIEANETEELSELRTVLQKTQLCDAVATLKQFLTLRDGTMNNVEVKQETTPVETTVFLDDNLVRVTLKATIDKSKDILRLRSMWDIALQRGTQKALEGKPNDYAVVLDLVKPELEDSRVYVLSFFRPLFMSTEEDELVLLFDASSAYFGIEEMTLDEVEYEEELLARDEPDSRDAGVADDYDDEDGDSEENEDVIGNDQFLHL</sequence>
<feature type="compositionally biased region" description="Basic and acidic residues" evidence="1">
    <location>
        <begin position="167"/>
        <end position="179"/>
    </location>
</feature>